<sequence>MLDVVNCSDRWRCFRGASRPATRGVIWRGTSLEIRVQPWVVPASGPDMDTRVTCRVESRVEFVLDGRTESLMSASQGYGSSPAGVLALLYQRDVNFNDELRHAPILIDHPLPTR</sequence>
<dbReference type="Proteomes" id="UP000325307">
    <property type="component" value="Unassembled WGS sequence"/>
</dbReference>
<name>A0A5A7NUN2_9MICC</name>
<evidence type="ECO:0000313" key="2">
    <source>
        <dbReference type="Proteomes" id="UP000325307"/>
    </source>
</evidence>
<gene>
    <name evidence="1" type="ORF">NCCP1664_23870</name>
</gene>
<reference evidence="1 2" key="1">
    <citation type="submission" date="2019-09" db="EMBL/GenBank/DDBJ databases">
        <title>Arthrobacter zafarii sp. nov., a moderately thermotolerant and halotolerant actinobacterium isolated from Cholistan desert soil of Pakistan.</title>
        <authorList>
            <person name="Amin A."/>
            <person name="Ahmed I."/>
            <person name="Khalid N."/>
            <person name="Schumann P."/>
            <person name="Busse H.J."/>
            <person name="Khan I.U."/>
            <person name="Li S."/>
            <person name="Li W.J."/>
        </authorList>
    </citation>
    <scope>NUCLEOTIDE SEQUENCE [LARGE SCALE GENOMIC DNA]</scope>
    <source>
        <strain evidence="1 2">NCCP-1664</strain>
    </source>
</reference>
<protein>
    <submittedName>
        <fullName evidence="1">Uncharacterized protein</fullName>
    </submittedName>
</protein>
<accession>A0A5A7NUN2</accession>
<organism evidence="1 2">
    <name type="scientific">Zafaria cholistanensis</name>
    <dbReference type="NCBI Taxonomy" id="1682741"/>
    <lineage>
        <taxon>Bacteria</taxon>
        <taxon>Bacillati</taxon>
        <taxon>Actinomycetota</taxon>
        <taxon>Actinomycetes</taxon>
        <taxon>Micrococcales</taxon>
        <taxon>Micrococcaceae</taxon>
        <taxon>Zafaria</taxon>
    </lineage>
</organism>
<comment type="caution">
    <text evidence="1">The sequence shown here is derived from an EMBL/GenBank/DDBJ whole genome shotgun (WGS) entry which is preliminary data.</text>
</comment>
<dbReference type="AlphaFoldDB" id="A0A5A7NUN2"/>
<proteinExistence type="predicted"/>
<evidence type="ECO:0000313" key="1">
    <source>
        <dbReference type="EMBL" id="GER23892.1"/>
    </source>
</evidence>
<keyword evidence="2" id="KW-1185">Reference proteome</keyword>
<dbReference type="EMBL" id="BKDJ01000013">
    <property type="protein sequence ID" value="GER23892.1"/>
    <property type="molecule type" value="Genomic_DNA"/>
</dbReference>